<gene>
    <name evidence="1" type="ORF">PAECIP111802_04998</name>
</gene>
<keyword evidence="2" id="KW-1185">Reference proteome</keyword>
<organism evidence="1 2">
    <name type="scientific">Paenibacillus allorhizosphaerae</name>
    <dbReference type="NCBI Taxonomy" id="2849866"/>
    <lineage>
        <taxon>Bacteria</taxon>
        <taxon>Bacillati</taxon>
        <taxon>Bacillota</taxon>
        <taxon>Bacilli</taxon>
        <taxon>Bacillales</taxon>
        <taxon>Paenibacillaceae</taxon>
        <taxon>Paenibacillus</taxon>
    </lineage>
</organism>
<reference evidence="1 2" key="1">
    <citation type="submission" date="2021-06" db="EMBL/GenBank/DDBJ databases">
        <authorList>
            <person name="Criscuolo A."/>
        </authorList>
    </citation>
    <scope>NUCLEOTIDE SEQUENCE [LARGE SCALE GENOMIC DNA]</scope>
    <source>
        <strain evidence="2">CIP 111802</strain>
    </source>
</reference>
<protein>
    <submittedName>
        <fullName evidence="1">Uncharacterized protein</fullName>
    </submittedName>
</protein>
<dbReference type="EMBL" id="CAJVCE010000016">
    <property type="protein sequence ID" value="CAG7651571.1"/>
    <property type="molecule type" value="Genomic_DNA"/>
</dbReference>
<name>A0ABM8VNJ8_9BACL</name>
<comment type="caution">
    <text evidence="1">The sequence shown here is derived from an EMBL/GenBank/DDBJ whole genome shotgun (WGS) entry which is preliminary data.</text>
</comment>
<proteinExistence type="predicted"/>
<dbReference type="Proteomes" id="UP000730618">
    <property type="component" value="Unassembled WGS sequence"/>
</dbReference>
<dbReference type="RefSeq" id="WP_218101248.1">
    <property type="nucleotide sequence ID" value="NZ_CAJVCE010000016.1"/>
</dbReference>
<accession>A0ABM8VNJ8</accession>
<evidence type="ECO:0000313" key="2">
    <source>
        <dbReference type="Proteomes" id="UP000730618"/>
    </source>
</evidence>
<sequence>MNTVSLFQMKPEFVQQYGGRSFVSLRVELSESSLYPLYELAWTGTTDELGLETTSSTDSLLDGLYHYAFNQNFPEGYKGRPMCVGDIIVLGGGDDLLSGRRYYYDCGRFQPLESSVIRYFRLRSEFAFLEADLSEVARKATVEQFPFLFDCIGARGTADLFGFDDVTPSIPALMARLVHRPSLLQLSSMAGIVVEVNGTRRFLFNRNQNWLRLDVGRLKRPLNFSDAKILVHDWVLPGIFRVEQLHYYTLRRSDESPYLPITIEPYSETDWNYIYGTLVSDEPIDLGAHRCLILDNQTSERMASMLGGDYQ</sequence>
<evidence type="ECO:0000313" key="1">
    <source>
        <dbReference type="EMBL" id="CAG7651571.1"/>
    </source>
</evidence>